<keyword evidence="3" id="KW-1185">Reference proteome</keyword>
<evidence type="ECO:0000256" key="1">
    <source>
        <dbReference type="SAM" id="MobiDB-lite"/>
    </source>
</evidence>
<reference evidence="2 3" key="1">
    <citation type="journal article" date="2015" name="Genome Biol.">
        <title>Comparative genomics of Steinernema reveals deeply conserved gene regulatory networks.</title>
        <authorList>
            <person name="Dillman A.R."/>
            <person name="Macchietto M."/>
            <person name="Porter C.F."/>
            <person name="Rogers A."/>
            <person name="Williams B."/>
            <person name="Antoshechkin I."/>
            <person name="Lee M.M."/>
            <person name="Goodwin Z."/>
            <person name="Lu X."/>
            <person name="Lewis E.E."/>
            <person name="Goodrich-Blair H."/>
            <person name="Stock S.P."/>
            <person name="Adams B.J."/>
            <person name="Sternberg P.W."/>
            <person name="Mortazavi A."/>
        </authorList>
    </citation>
    <scope>NUCLEOTIDE SEQUENCE [LARGE SCALE GENOMIC DNA]</scope>
    <source>
        <strain evidence="2 3">ALL</strain>
    </source>
</reference>
<organism evidence="2 3">
    <name type="scientific">Steinernema carpocapsae</name>
    <name type="common">Entomopathogenic nematode</name>
    <dbReference type="NCBI Taxonomy" id="34508"/>
    <lineage>
        <taxon>Eukaryota</taxon>
        <taxon>Metazoa</taxon>
        <taxon>Ecdysozoa</taxon>
        <taxon>Nematoda</taxon>
        <taxon>Chromadorea</taxon>
        <taxon>Rhabditida</taxon>
        <taxon>Tylenchina</taxon>
        <taxon>Panagrolaimomorpha</taxon>
        <taxon>Strongyloidoidea</taxon>
        <taxon>Steinernematidae</taxon>
        <taxon>Steinernema</taxon>
    </lineage>
</organism>
<feature type="region of interest" description="Disordered" evidence="1">
    <location>
        <begin position="1"/>
        <end position="70"/>
    </location>
</feature>
<sequence length="70" mass="7561">MECPALTDSTVSMPRTLRRRPSSTEAASTALPVPRDLLDLPDVPDPEECVELADKPESPDATDSPDSPDR</sequence>
<dbReference type="AlphaFoldDB" id="A0A4U5N5X6"/>
<dbReference type="EMBL" id="AZBU02000005">
    <property type="protein sequence ID" value="TKR77986.1"/>
    <property type="molecule type" value="Genomic_DNA"/>
</dbReference>
<feature type="compositionally biased region" description="Low complexity" evidence="1">
    <location>
        <begin position="59"/>
        <end position="70"/>
    </location>
</feature>
<accession>A0A4U5N5X6</accession>
<name>A0A4U5N5X6_STECR</name>
<dbReference type="Proteomes" id="UP000298663">
    <property type="component" value="Unassembled WGS sequence"/>
</dbReference>
<feature type="compositionally biased region" description="Acidic residues" evidence="1">
    <location>
        <begin position="42"/>
        <end position="51"/>
    </location>
</feature>
<reference evidence="2 3" key="2">
    <citation type="journal article" date="2019" name="G3 (Bethesda)">
        <title>Hybrid Assembly of the Genome of the Entomopathogenic Nematode Steinernema carpocapsae Identifies the X-Chromosome.</title>
        <authorList>
            <person name="Serra L."/>
            <person name="Macchietto M."/>
            <person name="Macias-Munoz A."/>
            <person name="McGill C.J."/>
            <person name="Rodriguez I.M."/>
            <person name="Rodriguez B."/>
            <person name="Murad R."/>
            <person name="Mortazavi A."/>
        </authorList>
    </citation>
    <scope>NUCLEOTIDE SEQUENCE [LARGE SCALE GENOMIC DNA]</scope>
    <source>
        <strain evidence="2 3">ALL</strain>
    </source>
</reference>
<evidence type="ECO:0000313" key="3">
    <source>
        <dbReference type="Proteomes" id="UP000298663"/>
    </source>
</evidence>
<proteinExistence type="predicted"/>
<protein>
    <submittedName>
        <fullName evidence="2">Uncharacterized protein</fullName>
    </submittedName>
</protein>
<gene>
    <name evidence="2" type="ORF">L596_018867</name>
</gene>
<comment type="caution">
    <text evidence="2">The sequence shown here is derived from an EMBL/GenBank/DDBJ whole genome shotgun (WGS) entry which is preliminary data.</text>
</comment>
<evidence type="ECO:0000313" key="2">
    <source>
        <dbReference type="EMBL" id="TKR77986.1"/>
    </source>
</evidence>